<dbReference type="GO" id="GO:0034063">
    <property type="term" value="P:stress granule assembly"/>
    <property type="evidence" value="ECO:0007669"/>
    <property type="project" value="TreeGrafter"/>
</dbReference>
<evidence type="ECO:0000256" key="1">
    <source>
        <dbReference type="SAM" id="MobiDB-lite"/>
    </source>
</evidence>
<evidence type="ECO:0000313" key="3">
    <source>
        <dbReference type="Proteomes" id="UP000887577"/>
    </source>
</evidence>
<dbReference type="Proteomes" id="UP000887577">
    <property type="component" value="Unplaced"/>
</dbReference>
<sequence>MKKSDNPAPRMNANYGEGSSSKKISKSKSRRSGGESSGGKSQSNTSVKASYVGRDVEVRLKNSKIVHGICVNPGLDTVFKLHNAFVAPGAGFEPYVYSKNVHHPELKLPVQDIVDVKATLGNPKKKFATDGEYSTNQNDNDENFKLVQWDCGESSGQPLDHNTSSRGGGGWSVEEMFKKNEDLGVQTTFKDDLTQYTTCEPVGSEEDKIRAARIAREIETNDKSKHLAFLENDDEERDLDKETSVPDGTEEKDQTTPPTTVENQKDNMKKTFQFNPDAPAFVPKPFAPAQSAPVGPVPHHPPLMPQPPPPNNNQPQQFIVAQNVGMQPPGNVVTSTYMPQPIPVMPIYNHQILNNAQTMQAIPPLIQTHPQNIIIRGEYPNAYIQGNPASIQVQHMPVYRMAMPVQPPQQQQQHHQSLSQPQQPITVYQIQPQVQQHYNQIIHQQPQQLIQPQQQHQPRHLNQYTSGGNHYGGNNGGGGCNGGRTRKNNNHHGNNNSNNNWHQNSQSTSQHQPHHVNQPRYQQVVPQTPVYMSQMGHVYVNQNAAITSSSGNNVVHSNVVPINMIPQQYAMPQQVYQRIDTSNMNGMVAVQAQQLPQNTVMVAPNMGMPQHQIHHSNILLSA</sequence>
<feature type="compositionally biased region" description="Basic and acidic residues" evidence="1">
    <location>
        <begin position="238"/>
        <end position="254"/>
    </location>
</feature>
<reference evidence="4" key="1">
    <citation type="submission" date="2022-11" db="UniProtKB">
        <authorList>
            <consortium name="WormBaseParasite"/>
        </authorList>
    </citation>
    <scope>IDENTIFICATION</scope>
</reference>
<name>A0A914YNQ8_9BILA</name>
<dbReference type="SMART" id="SM01272">
    <property type="entry name" value="LsmAD"/>
    <property type="match status" value="1"/>
</dbReference>
<organism evidence="3 4">
    <name type="scientific">Panagrolaimus superbus</name>
    <dbReference type="NCBI Taxonomy" id="310955"/>
    <lineage>
        <taxon>Eukaryota</taxon>
        <taxon>Metazoa</taxon>
        <taxon>Ecdysozoa</taxon>
        <taxon>Nematoda</taxon>
        <taxon>Chromadorea</taxon>
        <taxon>Rhabditida</taxon>
        <taxon>Tylenchina</taxon>
        <taxon>Panagrolaimomorpha</taxon>
        <taxon>Panagrolaimoidea</taxon>
        <taxon>Panagrolaimidae</taxon>
        <taxon>Panagrolaimus</taxon>
    </lineage>
</organism>
<evidence type="ECO:0000259" key="2">
    <source>
        <dbReference type="SMART" id="SM01272"/>
    </source>
</evidence>
<dbReference type="InterPro" id="IPR009604">
    <property type="entry name" value="LsmAD_domain"/>
</dbReference>
<proteinExistence type="predicted"/>
<protein>
    <submittedName>
        <fullName evidence="4">LsmAD domain-containing protein</fullName>
    </submittedName>
</protein>
<dbReference type="AlphaFoldDB" id="A0A914YNQ8"/>
<feature type="compositionally biased region" description="Low complexity" evidence="1">
    <location>
        <begin position="491"/>
        <end position="511"/>
    </location>
</feature>
<feature type="region of interest" description="Disordered" evidence="1">
    <location>
        <begin position="225"/>
        <end position="267"/>
    </location>
</feature>
<dbReference type="InterPro" id="IPR045117">
    <property type="entry name" value="ATXN2-like"/>
</dbReference>
<feature type="region of interest" description="Disordered" evidence="1">
    <location>
        <begin position="289"/>
        <end position="308"/>
    </location>
</feature>
<dbReference type="WBParaSite" id="PSU_v2.g20608.t1">
    <property type="protein sequence ID" value="PSU_v2.g20608.t1"/>
    <property type="gene ID" value="PSU_v2.g20608"/>
</dbReference>
<dbReference type="PANTHER" id="PTHR12854">
    <property type="entry name" value="ATAXIN 2-RELATED"/>
    <property type="match status" value="1"/>
</dbReference>
<evidence type="ECO:0000313" key="4">
    <source>
        <dbReference type="WBParaSite" id="PSU_v2.g20608.t1"/>
    </source>
</evidence>
<feature type="region of interest" description="Disordered" evidence="1">
    <location>
        <begin position="446"/>
        <end position="519"/>
    </location>
</feature>
<dbReference type="PANTHER" id="PTHR12854:SF7">
    <property type="entry name" value="ATAXIN-2 HOMOLOG"/>
    <property type="match status" value="1"/>
</dbReference>
<feature type="compositionally biased region" description="Low complexity" evidence="1">
    <location>
        <begin position="446"/>
        <end position="456"/>
    </location>
</feature>
<dbReference type="GO" id="GO:0003729">
    <property type="term" value="F:mRNA binding"/>
    <property type="evidence" value="ECO:0007669"/>
    <property type="project" value="TreeGrafter"/>
</dbReference>
<feature type="domain" description="LsmAD" evidence="2">
    <location>
        <begin position="183"/>
        <end position="238"/>
    </location>
</feature>
<feature type="compositionally biased region" description="Gly residues" evidence="1">
    <location>
        <begin position="469"/>
        <end position="482"/>
    </location>
</feature>
<feature type="region of interest" description="Disordered" evidence="1">
    <location>
        <begin position="1"/>
        <end position="48"/>
    </location>
</feature>
<accession>A0A914YNQ8</accession>
<keyword evidence="3" id="KW-1185">Reference proteome</keyword>
<feature type="compositionally biased region" description="Pro residues" evidence="1">
    <location>
        <begin position="295"/>
        <end position="308"/>
    </location>
</feature>
<dbReference type="GO" id="GO:0010494">
    <property type="term" value="C:cytoplasmic stress granule"/>
    <property type="evidence" value="ECO:0007669"/>
    <property type="project" value="TreeGrafter"/>
</dbReference>